<protein>
    <submittedName>
        <fullName evidence="10">Acyl-CoA dehydrogenase</fullName>
    </submittedName>
</protein>
<proteinExistence type="inferred from homology"/>
<comment type="caution">
    <text evidence="10">The sequence shown here is derived from an EMBL/GenBank/DDBJ whole genome shotgun (WGS) entry which is preliminary data.</text>
</comment>
<dbReference type="PROSITE" id="PS00072">
    <property type="entry name" value="ACYL_COA_DH_1"/>
    <property type="match status" value="1"/>
</dbReference>
<dbReference type="PROSITE" id="PS00073">
    <property type="entry name" value="ACYL_COA_DH_2"/>
    <property type="match status" value="1"/>
</dbReference>
<evidence type="ECO:0000256" key="4">
    <source>
        <dbReference type="ARBA" id="ARBA00022827"/>
    </source>
</evidence>
<feature type="domain" description="Acyl-CoA dehydrogenase/oxidase C-terminal" evidence="7">
    <location>
        <begin position="236"/>
        <end position="384"/>
    </location>
</feature>
<dbReference type="EMBL" id="VBZC01000090">
    <property type="protein sequence ID" value="TLS40108.1"/>
    <property type="molecule type" value="Genomic_DNA"/>
</dbReference>
<comment type="cofactor">
    <cofactor evidence="1 6">
        <name>FAD</name>
        <dbReference type="ChEBI" id="CHEBI:57692"/>
    </cofactor>
</comment>
<evidence type="ECO:0000259" key="8">
    <source>
        <dbReference type="Pfam" id="PF02770"/>
    </source>
</evidence>
<keyword evidence="5 6" id="KW-0560">Oxidoreductase</keyword>
<dbReference type="InterPro" id="IPR009100">
    <property type="entry name" value="AcylCoA_DH/oxidase_NM_dom_sf"/>
</dbReference>
<keyword evidence="11" id="KW-1185">Reference proteome</keyword>
<dbReference type="PIRSF" id="PIRSF016578">
    <property type="entry name" value="HsaA"/>
    <property type="match status" value="1"/>
</dbReference>
<evidence type="ECO:0000256" key="3">
    <source>
        <dbReference type="ARBA" id="ARBA00022630"/>
    </source>
</evidence>
<dbReference type="Gene3D" id="2.40.110.10">
    <property type="entry name" value="Butyryl-CoA Dehydrogenase, subunit A, domain 2"/>
    <property type="match status" value="1"/>
</dbReference>
<dbReference type="Pfam" id="PF02770">
    <property type="entry name" value="Acyl-CoA_dh_M"/>
    <property type="match status" value="1"/>
</dbReference>
<name>A0A5R9FEN3_9ACTN</name>
<dbReference type="InterPro" id="IPR046373">
    <property type="entry name" value="Acyl-CoA_Oxase/DH_mid-dom_sf"/>
</dbReference>
<dbReference type="Pfam" id="PF00441">
    <property type="entry name" value="Acyl-CoA_dh_1"/>
    <property type="match status" value="1"/>
</dbReference>
<dbReference type="GO" id="GO:0050660">
    <property type="term" value="F:flavin adenine dinucleotide binding"/>
    <property type="evidence" value="ECO:0007669"/>
    <property type="project" value="InterPro"/>
</dbReference>
<evidence type="ECO:0000256" key="5">
    <source>
        <dbReference type="ARBA" id="ARBA00023002"/>
    </source>
</evidence>
<dbReference type="InterPro" id="IPR013786">
    <property type="entry name" value="AcylCoA_DH/ox_N"/>
</dbReference>
<dbReference type="Gene3D" id="1.10.540.10">
    <property type="entry name" value="Acyl-CoA dehydrogenase/oxidase, N-terminal domain"/>
    <property type="match status" value="1"/>
</dbReference>
<dbReference type="FunFam" id="1.20.140.10:FF:000004">
    <property type="entry name" value="Acyl-CoA dehydrogenase FadE25"/>
    <property type="match status" value="1"/>
</dbReference>
<gene>
    <name evidence="10" type="ORF">FE633_43430</name>
</gene>
<sequence>MIDSAPQPVDRDLPTDEARDLISLVRDITQREIAPKAAAEEDAGRFPRELFTLLSESGLLGLPYDSEHGGGDQPYEVYLQVLEELAAARLTVGLGVSVHSLSCHALAHYGTKEQQVQHLPAMLGGGLLGAYCLSEPASGSDAAGMRTKAVRDGDEWLLTGTKAWITHGGVADFYTVFARSGGEGTRGITAFLVPGDAEGLSAAVPEKKMGMKGSPTAQVHFDRVRISDDRRIGDVGQGFAIALSALDSGRLGIAACAVGVAQAALDEAVAYATAREQFGRRISDFQGMRFMLADMATQIEAGRALYLAAARLRDAGRPFAKQAAMAKLLCTDAAMKVTTDAVQVLGGYGYTADFPVERFMREAKVLQIVEGTNQIQRMVIARHLVGPDSR</sequence>
<dbReference type="InterPro" id="IPR037069">
    <property type="entry name" value="AcylCoA_DH/ox_N_sf"/>
</dbReference>
<evidence type="ECO:0000259" key="9">
    <source>
        <dbReference type="Pfam" id="PF02771"/>
    </source>
</evidence>
<dbReference type="AlphaFoldDB" id="A0A5R9FEN3"/>
<evidence type="ECO:0000256" key="1">
    <source>
        <dbReference type="ARBA" id="ARBA00001974"/>
    </source>
</evidence>
<accession>A0A5R9FEN3</accession>
<evidence type="ECO:0000313" key="10">
    <source>
        <dbReference type="EMBL" id="TLS40108.1"/>
    </source>
</evidence>
<evidence type="ECO:0000313" key="11">
    <source>
        <dbReference type="Proteomes" id="UP000305906"/>
    </source>
</evidence>
<dbReference type="Pfam" id="PF02771">
    <property type="entry name" value="Acyl-CoA_dh_N"/>
    <property type="match status" value="1"/>
</dbReference>
<keyword evidence="3 6" id="KW-0285">Flavoprotein</keyword>
<dbReference type="InterPro" id="IPR036250">
    <property type="entry name" value="AcylCo_DH-like_C"/>
</dbReference>
<dbReference type="PANTHER" id="PTHR43884:SF12">
    <property type="entry name" value="ISOVALERYL-COA DEHYDROGENASE, MITOCHONDRIAL-RELATED"/>
    <property type="match status" value="1"/>
</dbReference>
<dbReference type="Proteomes" id="UP000305906">
    <property type="component" value="Unassembled WGS sequence"/>
</dbReference>
<dbReference type="Gene3D" id="1.20.140.10">
    <property type="entry name" value="Butyryl-CoA Dehydrogenase, subunit A, domain 3"/>
    <property type="match status" value="1"/>
</dbReference>
<dbReference type="RefSeq" id="WP_138050679.1">
    <property type="nucleotide sequence ID" value="NZ_VBZC01000090.1"/>
</dbReference>
<feature type="domain" description="Acyl-CoA dehydrogenase/oxidase N-terminal" evidence="9">
    <location>
        <begin position="15"/>
        <end position="125"/>
    </location>
</feature>
<dbReference type="InterPro" id="IPR006091">
    <property type="entry name" value="Acyl-CoA_Oxase/DH_mid-dom"/>
</dbReference>
<dbReference type="PANTHER" id="PTHR43884">
    <property type="entry name" value="ACYL-COA DEHYDROGENASE"/>
    <property type="match status" value="1"/>
</dbReference>
<reference evidence="10 11" key="1">
    <citation type="submission" date="2019-05" db="EMBL/GenBank/DDBJ databases">
        <title>Streptomyces sp. NEAU-C151, a novel actinomycete isolated from soil.</title>
        <authorList>
            <person name="Han L."/>
            <person name="Jiang H."/>
        </authorList>
    </citation>
    <scope>NUCLEOTIDE SEQUENCE [LARGE SCALE GENOMIC DNA]</scope>
    <source>
        <strain evidence="10 11">NEAU-C151</strain>
    </source>
</reference>
<comment type="similarity">
    <text evidence="2 6">Belongs to the acyl-CoA dehydrogenase family.</text>
</comment>
<evidence type="ECO:0000256" key="6">
    <source>
        <dbReference type="RuleBase" id="RU362125"/>
    </source>
</evidence>
<evidence type="ECO:0000259" key="7">
    <source>
        <dbReference type="Pfam" id="PF00441"/>
    </source>
</evidence>
<keyword evidence="4 6" id="KW-0274">FAD</keyword>
<dbReference type="FunFam" id="2.40.110.10:FF:000001">
    <property type="entry name" value="Acyl-CoA dehydrogenase, mitochondrial"/>
    <property type="match status" value="1"/>
</dbReference>
<evidence type="ECO:0000256" key="2">
    <source>
        <dbReference type="ARBA" id="ARBA00009347"/>
    </source>
</evidence>
<dbReference type="SUPFAM" id="SSF47203">
    <property type="entry name" value="Acyl-CoA dehydrogenase C-terminal domain-like"/>
    <property type="match status" value="1"/>
</dbReference>
<dbReference type="InterPro" id="IPR006089">
    <property type="entry name" value="Acyl-CoA_DH_CS"/>
</dbReference>
<dbReference type="GO" id="GO:0003995">
    <property type="term" value="F:acyl-CoA dehydrogenase activity"/>
    <property type="evidence" value="ECO:0007669"/>
    <property type="project" value="InterPro"/>
</dbReference>
<organism evidence="10 11">
    <name type="scientific">Streptomyces montanus</name>
    <dbReference type="NCBI Taxonomy" id="2580423"/>
    <lineage>
        <taxon>Bacteria</taxon>
        <taxon>Bacillati</taxon>
        <taxon>Actinomycetota</taxon>
        <taxon>Actinomycetes</taxon>
        <taxon>Kitasatosporales</taxon>
        <taxon>Streptomycetaceae</taxon>
        <taxon>Streptomyces</taxon>
    </lineage>
</organism>
<dbReference type="SUPFAM" id="SSF56645">
    <property type="entry name" value="Acyl-CoA dehydrogenase NM domain-like"/>
    <property type="match status" value="1"/>
</dbReference>
<feature type="domain" description="Acyl-CoA oxidase/dehydrogenase middle" evidence="8">
    <location>
        <begin position="130"/>
        <end position="224"/>
    </location>
</feature>
<dbReference type="InterPro" id="IPR009075">
    <property type="entry name" value="AcylCo_DH/oxidase_C"/>
</dbReference>